<dbReference type="Pfam" id="PF21758">
    <property type="entry name" value="PAC_bac"/>
    <property type="match status" value="1"/>
</dbReference>
<gene>
    <name evidence="2" type="ORF">DXX99_05490</name>
</gene>
<keyword evidence="3" id="KW-1185">Reference proteome</keyword>
<name>A0A3D8P3M7_9THEO</name>
<organism evidence="2 3">
    <name type="scientific">Ammonifex thiophilus</name>
    <dbReference type="NCBI Taxonomy" id="444093"/>
    <lineage>
        <taxon>Bacteria</taxon>
        <taxon>Bacillati</taxon>
        <taxon>Bacillota</taxon>
        <taxon>Clostridia</taxon>
        <taxon>Thermoanaerobacterales</taxon>
        <taxon>Thermoanaerobacteraceae</taxon>
        <taxon>Ammonifex</taxon>
    </lineage>
</organism>
<dbReference type="AlphaFoldDB" id="A0A3D8P3M7"/>
<dbReference type="EMBL" id="QSLN01000005">
    <property type="protein sequence ID" value="RDV83468.1"/>
    <property type="molecule type" value="Genomic_DNA"/>
</dbReference>
<reference evidence="2 3" key="1">
    <citation type="submission" date="2018-08" db="EMBL/GenBank/DDBJ databases">
        <title>Form III RuBisCO-mediated autotrophy in Thermodesulfobium bacteria.</title>
        <authorList>
            <person name="Toshchakov S.V."/>
            <person name="Kublanov I.V."/>
            <person name="Frolov E."/>
            <person name="Bonch-Osmolovskaya E.A."/>
            <person name="Tourova T.P."/>
            <person name="Chernych N.A."/>
            <person name="Lebedinsky A.V."/>
        </authorList>
    </citation>
    <scope>NUCLEOTIDE SEQUENCE [LARGE SCALE GENOMIC DNA]</scope>
    <source>
        <strain evidence="2 3">SR</strain>
    </source>
</reference>
<evidence type="ECO:0000313" key="3">
    <source>
        <dbReference type="Proteomes" id="UP000256329"/>
    </source>
</evidence>
<sequence length="131" mass="14425">MLDFPEGIEVFTVTAGEDPLRLVFLVTRTREGIIVQLLGGDKPHVGAIVLSLPRPSRSVPGERRTTTTVLPLYGHQDDEVARPVAEELARRSGQPVVVVAGIHIDQASTADIEKIKLYTQEGLRLLLQNFF</sequence>
<accession>A0A3D8P3M7</accession>
<comment type="caution">
    <text evidence="2">The sequence shown here is derived from an EMBL/GenBank/DDBJ whole genome shotgun (WGS) entry which is preliminary data.</text>
</comment>
<protein>
    <recommendedName>
        <fullName evidence="1">Prenylated flavin chaperone LpdD-like domain-containing protein</fullName>
    </recommendedName>
</protein>
<dbReference type="InterPro" id="IPR048844">
    <property type="entry name" value="LpdD_chaperone-like"/>
</dbReference>
<proteinExistence type="predicted"/>
<evidence type="ECO:0000259" key="1">
    <source>
        <dbReference type="Pfam" id="PF21758"/>
    </source>
</evidence>
<dbReference type="OrthoDB" id="5878625at2"/>
<feature type="domain" description="Prenylated flavin chaperone LpdD-like" evidence="1">
    <location>
        <begin position="19"/>
        <end position="129"/>
    </location>
</feature>
<evidence type="ECO:0000313" key="2">
    <source>
        <dbReference type="EMBL" id="RDV83468.1"/>
    </source>
</evidence>
<dbReference type="Proteomes" id="UP000256329">
    <property type="component" value="Unassembled WGS sequence"/>
</dbReference>